<evidence type="ECO:0000313" key="9">
    <source>
        <dbReference type="Proteomes" id="UP001180020"/>
    </source>
</evidence>
<keyword evidence="4 6" id="KW-1133">Transmembrane helix</keyword>
<comment type="caution">
    <text evidence="8">The sequence shown here is derived from an EMBL/GenBank/DDBJ whole genome shotgun (WGS) entry which is preliminary data.</text>
</comment>
<feature type="transmembrane region" description="Helical" evidence="6">
    <location>
        <begin position="67"/>
        <end position="94"/>
    </location>
</feature>
<keyword evidence="3 6" id="KW-0812">Transmembrane</keyword>
<feature type="chain" id="PRO_5043720671" description="Sulfite exporter TauE/SafE family protein" evidence="7">
    <location>
        <begin position="26"/>
        <end position="415"/>
    </location>
</feature>
<feature type="transmembrane region" description="Helical" evidence="6">
    <location>
        <begin position="276"/>
        <end position="298"/>
    </location>
</feature>
<keyword evidence="9" id="KW-1185">Reference proteome</keyword>
<keyword evidence="7" id="KW-0732">Signal</keyword>
<evidence type="ECO:0000256" key="3">
    <source>
        <dbReference type="ARBA" id="ARBA00022692"/>
    </source>
</evidence>
<gene>
    <name evidence="8" type="ORF">QJS10_CPB11g01158</name>
</gene>
<evidence type="ECO:0000256" key="5">
    <source>
        <dbReference type="ARBA" id="ARBA00023136"/>
    </source>
</evidence>
<comment type="subcellular location">
    <subcellularLocation>
        <location evidence="1">Membrane</location>
        <topology evidence="1">Multi-pass membrane protein</topology>
    </subcellularLocation>
</comment>
<feature type="transmembrane region" description="Helical" evidence="6">
    <location>
        <begin position="106"/>
        <end position="126"/>
    </location>
</feature>
<evidence type="ECO:0000256" key="2">
    <source>
        <dbReference type="ARBA" id="ARBA00009142"/>
    </source>
</evidence>
<dbReference type="EMBL" id="JAUJYO010000011">
    <property type="protein sequence ID" value="KAK1304899.1"/>
    <property type="molecule type" value="Genomic_DNA"/>
</dbReference>
<evidence type="ECO:0000256" key="7">
    <source>
        <dbReference type="SAM" id="SignalP"/>
    </source>
</evidence>
<evidence type="ECO:0000256" key="4">
    <source>
        <dbReference type="ARBA" id="ARBA00022989"/>
    </source>
</evidence>
<feature type="transmembrane region" description="Helical" evidence="6">
    <location>
        <begin position="244"/>
        <end position="261"/>
    </location>
</feature>
<organism evidence="8 9">
    <name type="scientific">Acorus calamus</name>
    <name type="common">Sweet flag</name>
    <dbReference type="NCBI Taxonomy" id="4465"/>
    <lineage>
        <taxon>Eukaryota</taxon>
        <taxon>Viridiplantae</taxon>
        <taxon>Streptophyta</taxon>
        <taxon>Embryophyta</taxon>
        <taxon>Tracheophyta</taxon>
        <taxon>Spermatophyta</taxon>
        <taxon>Magnoliopsida</taxon>
        <taxon>Liliopsida</taxon>
        <taxon>Acoraceae</taxon>
        <taxon>Acorus</taxon>
    </lineage>
</organism>
<keyword evidence="5 6" id="KW-0472">Membrane</keyword>
<comment type="similarity">
    <text evidence="2">Belongs to the 4-toluene sulfonate uptake permease (TSUP) (TC 2.A.102) family.</text>
</comment>
<sequence length="415" mass="45339">MKGLLFLKWLFFSLSILTIPVPSTAKETQPISQKHDVLTTFINQVLQWRETQMSSQHSDTTFGLHTVLAGVLCFVASSISSAGGVGGGALFLPILNLVAGLDLKKATTFSAFMVTGGSISNVMYNLCFKKSLIDYDIALLSQPCMLLGVSVGVISNVVFPEWLMTALFVLFLGCSTYKTCRAGVSCWKAESENVERHGCVKLESGLLKGGGERESEGGLREPLLEEEEEEEMGRDMVVRLKKNGLLIAIWVAFFAVHLLRGDKHGESLLPIEQCGVVYWLLSGLQIPLTVVFTAYILYQQGSSQHQSIDRHEDNKNVTMQSGIRSLSKFTFPVAALISGVLGGLFGIGDNGGNYIIYGVVLLFNVLSSIPNTGDERDKPCFDIRSPVFLGFPHWIGLNTKVGWKVGQGISHHILS</sequence>
<name>A0AAV9DVL6_ACOCL</name>
<evidence type="ECO:0008006" key="10">
    <source>
        <dbReference type="Google" id="ProtNLM"/>
    </source>
</evidence>
<protein>
    <recommendedName>
        <fullName evidence="10">Sulfite exporter TauE/SafE family protein</fullName>
    </recommendedName>
</protein>
<reference evidence="8" key="1">
    <citation type="journal article" date="2023" name="Nat. Commun.">
        <title>Diploid and tetraploid genomes of Acorus and the evolution of monocots.</title>
        <authorList>
            <person name="Ma L."/>
            <person name="Liu K.W."/>
            <person name="Li Z."/>
            <person name="Hsiao Y.Y."/>
            <person name="Qi Y."/>
            <person name="Fu T."/>
            <person name="Tang G.D."/>
            <person name="Zhang D."/>
            <person name="Sun W.H."/>
            <person name="Liu D.K."/>
            <person name="Li Y."/>
            <person name="Chen G.Z."/>
            <person name="Liu X.D."/>
            <person name="Liao X.Y."/>
            <person name="Jiang Y.T."/>
            <person name="Yu X."/>
            <person name="Hao Y."/>
            <person name="Huang J."/>
            <person name="Zhao X.W."/>
            <person name="Ke S."/>
            <person name="Chen Y.Y."/>
            <person name="Wu W.L."/>
            <person name="Hsu J.L."/>
            <person name="Lin Y.F."/>
            <person name="Huang M.D."/>
            <person name="Li C.Y."/>
            <person name="Huang L."/>
            <person name="Wang Z.W."/>
            <person name="Zhao X."/>
            <person name="Zhong W.Y."/>
            <person name="Peng D.H."/>
            <person name="Ahmad S."/>
            <person name="Lan S."/>
            <person name="Zhang J.S."/>
            <person name="Tsai W.C."/>
            <person name="Van de Peer Y."/>
            <person name="Liu Z.J."/>
        </authorList>
    </citation>
    <scope>NUCLEOTIDE SEQUENCE</scope>
    <source>
        <strain evidence="8">CP</strain>
    </source>
</reference>
<dbReference type="Proteomes" id="UP001180020">
    <property type="component" value="Unassembled WGS sequence"/>
</dbReference>
<dbReference type="PANTHER" id="PTHR14255:SF3">
    <property type="entry name" value="SULFITE EXPORTER TAUE_SAFE FAMILY PROTEIN 5-RELATED"/>
    <property type="match status" value="1"/>
</dbReference>
<evidence type="ECO:0000256" key="1">
    <source>
        <dbReference type="ARBA" id="ARBA00004141"/>
    </source>
</evidence>
<reference evidence="8" key="2">
    <citation type="submission" date="2023-06" db="EMBL/GenBank/DDBJ databases">
        <authorList>
            <person name="Ma L."/>
            <person name="Liu K.-W."/>
            <person name="Li Z."/>
            <person name="Hsiao Y.-Y."/>
            <person name="Qi Y."/>
            <person name="Fu T."/>
            <person name="Tang G."/>
            <person name="Zhang D."/>
            <person name="Sun W.-H."/>
            <person name="Liu D.-K."/>
            <person name="Li Y."/>
            <person name="Chen G.-Z."/>
            <person name="Liu X.-D."/>
            <person name="Liao X.-Y."/>
            <person name="Jiang Y.-T."/>
            <person name="Yu X."/>
            <person name="Hao Y."/>
            <person name="Huang J."/>
            <person name="Zhao X.-W."/>
            <person name="Ke S."/>
            <person name="Chen Y.-Y."/>
            <person name="Wu W.-L."/>
            <person name="Hsu J.-L."/>
            <person name="Lin Y.-F."/>
            <person name="Huang M.-D."/>
            <person name="Li C.-Y."/>
            <person name="Huang L."/>
            <person name="Wang Z.-W."/>
            <person name="Zhao X."/>
            <person name="Zhong W.-Y."/>
            <person name="Peng D.-H."/>
            <person name="Ahmad S."/>
            <person name="Lan S."/>
            <person name="Zhang J.-S."/>
            <person name="Tsai W.-C."/>
            <person name="Van De Peer Y."/>
            <person name="Liu Z.-J."/>
        </authorList>
    </citation>
    <scope>NUCLEOTIDE SEQUENCE</scope>
    <source>
        <strain evidence="8">CP</strain>
        <tissue evidence="8">Leaves</tissue>
    </source>
</reference>
<feature type="transmembrane region" description="Helical" evidence="6">
    <location>
        <begin position="354"/>
        <end position="373"/>
    </location>
</feature>
<dbReference type="GO" id="GO:0031464">
    <property type="term" value="C:Cul4A-RING E3 ubiquitin ligase complex"/>
    <property type="evidence" value="ECO:0007669"/>
    <property type="project" value="TreeGrafter"/>
</dbReference>
<proteinExistence type="inferred from homology"/>
<feature type="transmembrane region" description="Helical" evidence="6">
    <location>
        <begin position="329"/>
        <end position="348"/>
    </location>
</feature>
<dbReference type="AlphaFoldDB" id="A0AAV9DVL6"/>
<dbReference type="GO" id="GO:0016567">
    <property type="term" value="P:protein ubiquitination"/>
    <property type="evidence" value="ECO:0007669"/>
    <property type="project" value="TreeGrafter"/>
</dbReference>
<dbReference type="PANTHER" id="PTHR14255">
    <property type="entry name" value="CEREBLON"/>
    <property type="match status" value="1"/>
</dbReference>
<evidence type="ECO:0000256" key="6">
    <source>
        <dbReference type="SAM" id="Phobius"/>
    </source>
</evidence>
<evidence type="ECO:0000313" key="8">
    <source>
        <dbReference type="EMBL" id="KAK1304899.1"/>
    </source>
</evidence>
<dbReference type="GO" id="GO:0016020">
    <property type="term" value="C:membrane"/>
    <property type="evidence" value="ECO:0007669"/>
    <property type="project" value="UniProtKB-SubCell"/>
</dbReference>
<dbReference type="Pfam" id="PF01925">
    <property type="entry name" value="TauE"/>
    <property type="match status" value="1"/>
</dbReference>
<feature type="signal peptide" evidence="7">
    <location>
        <begin position="1"/>
        <end position="25"/>
    </location>
</feature>
<dbReference type="InterPro" id="IPR002781">
    <property type="entry name" value="TM_pro_TauE-like"/>
</dbReference>
<accession>A0AAV9DVL6</accession>